<dbReference type="Proteomes" id="UP000183658">
    <property type="component" value="Unassembled WGS sequence"/>
</dbReference>
<reference evidence="2" key="1">
    <citation type="submission" date="2016-10" db="EMBL/GenBank/DDBJ databases">
        <authorList>
            <person name="Varghese N."/>
            <person name="Submissions S."/>
        </authorList>
    </citation>
    <scope>NUCLEOTIDE SEQUENCE [LARGE SCALE GENOMIC DNA]</scope>
    <source>
        <strain evidence="2">DSM 15719</strain>
    </source>
</reference>
<accession>A0A1H9SAR5</accession>
<evidence type="ECO:0000313" key="1">
    <source>
        <dbReference type="EMBL" id="SER82100.1"/>
    </source>
</evidence>
<dbReference type="AlphaFoldDB" id="A0A1H9SAR5"/>
<evidence type="ECO:0000313" key="2">
    <source>
        <dbReference type="Proteomes" id="UP000183658"/>
    </source>
</evidence>
<organism evidence="1 2">
    <name type="scientific">Flavobacterium frigoris</name>
    <dbReference type="NCBI Taxonomy" id="229204"/>
    <lineage>
        <taxon>Bacteria</taxon>
        <taxon>Pseudomonadati</taxon>
        <taxon>Bacteroidota</taxon>
        <taxon>Flavobacteriia</taxon>
        <taxon>Flavobacteriales</taxon>
        <taxon>Flavobacteriaceae</taxon>
        <taxon>Flavobacterium</taxon>
    </lineage>
</organism>
<dbReference type="EMBL" id="FOFZ01000058">
    <property type="protein sequence ID" value="SER82100.1"/>
    <property type="molecule type" value="Genomic_DNA"/>
</dbReference>
<sequence>MKNNKIIKSIICVLIILFFCSCEDKKTEIFKMNTNPRLRVGFVTNFYIVSNPPEDLCDILLFYQNEVKKFSDSKGDRFLLNQKYYYQSYYKERYFFDRNFKESIPDYGRVLNFLDVFRDKYTVETSHRDDLFITINFKDDNNREDAPISPYLFISEMNLYYFPKGLKNNPNIHWEKRRSKY</sequence>
<name>A0A1H9SAR5_FLAFI</name>
<proteinExistence type="predicted"/>
<dbReference type="PROSITE" id="PS51257">
    <property type="entry name" value="PROKAR_LIPOPROTEIN"/>
    <property type="match status" value="1"/>
</dbReference>
<protein>
    <recommendedName>
        <fullName evidence="3">Lipoprotein</fullName>
    </recommendedName>
</protein>
<keyword evidence="2" id="KW-1185">Reference proteome</keyword>
<evidence type="ECO:0008006" key="3">
    <source>
        <dbReference type="Google" id="ProtNLM"/>
    </source>
</evidence>
<dbReference type="RefSeq" id="WP_074724799.1">
    <property type="nucleotide sequence ID" value="NZ_FOFZ01000058.1"/>
</dbReference>
<gene>
    <name evidence="1" type="ORF">SAMN05444355_1581</name>
</gene>